<evidence type="ECO:0000256" key="2">
    <source>
        <dbReference type="SAM" id="MobiDB-lite"/>
    </source>
</evidence>
<evidence type="ECO:0008006" key="5">
    <source>
        <dbReference type="Google" id="ProtNLM"/>
    </source>
</evidence>
<dbReference type="EMBL" id="FQZZ01000002">
    <property type="protein sequence ID" value="SHJ84128.1"/>
    <property type="molecule type" value="Genomic_DNA"/>
</dbReference>
<keyword evidence="1" id="KW-0175">Coiled coil</keyword>
<keyword evidence="4" id="KW-1185">Reference proteome</keyword>
<dbReference type="Proteomes" id="UP000324252">
    <property type="component" value="Unassembled WGS sequence"/>
</dbReference>
<evidence type="ECO:0000256" key="1">
    <source>
        <dbReference type="SAM" id="Coils"/>
    </source>
</evidence>
<protein>
    <recommendedName>
        <fullName evidence="5">Plasmid recombination enzyme</fullName>
    </recommendedName>
</protein>
<proteinExistence type="predicted"/>
<gene>
    <name evidence="3" type="ORF">SAMN05444142_10262</name>
</gene>
<dbReference type="GO" id="GO:0006310">
    <property type="term" value="P:DNA recombination"/>
    <property type="evidence" value="ECO:0007669"/>
    <property type="project" value="InterPro"/>
</dbReference>
<dbReference type="Gene3D" id="3.30.930.30">
    <property type="match status" value="1"/>
</dbReference>
<dbReference type="AlphaFoldDB" id="A0A1H0G299"/>
<sequence>MSGPQFLHIQSYSLKANPAGQSVVQILGEAARQPEYSVHVDSPTPPKIIYGVTPDEVREKHDEMVKSRTIEVKLANGKTANRGIRKDRHTLLTAVASYPLLTRQVGEGLPDRMAYERWIDLNLKWLRDQFGEQLVSVIEHVDEKHPHLHAFILPLDDPDCMARRLNPAWKAKEEAETLAKTDGQAAKEAVKLGNRAYKAKARELQDDYYEKVGLPAGLTRTGPKRERLSRQQWKARKEAAKREAELLDQMNARVDDLADGQAELDAEAERKAEEIAAKLEMAESILEGAERAQQDAEQTARAIIARAEREAEHLNRRVRSELFYRQDRLETEIQQFAQTRKAFDAEKKQLRMEAFTETAGVTVRVILGVFTGRVELTDDRKRLRIDDPSLAQSVTRLELTAALCKVVAVVELVWHRLTGRLSEAELQAERHRAEQTLKPTVHKNHRGPDPS</sequence>
<dbReference type="GO" id="GO:0003677">
    <property type="term" value="F:DNA binding"/>
    <property type="evidence" value="ECO:0007669"/>
    <property type="project" value="InterPro"/>
</dbReference>
<feature type="coiled-coil region" evidence="1">
    <location>
        <begin position="230"/>
        <end position="317"/>
    </location>
</feature>
<dbReference type="RefSeq" id="WP_149787751.1">
    <property type="nucleotide sequence ID" value="NZ_FNIO01000003.1"/>
</dbReference>
<reference evidence="3 4" key="1">
    <citation type="submission" date="2016-11" db="EMBL/GenBank/DDBJ databases">
        <authorList>
            <person name="Varghese N."/>
            <person name="Submissions S."/>
        </authorList>
    </citation>
    <scope>NUCLEOTIDE SEQUENCE [LARGE SCALE GENOMIC DNA]</scope>
    <source>
        <strain evidence="3 4">DSM 29620</strain>
    </source>
</reference>
<dbReference type="OrthoDB" id="6183171at2"/>
<dbReference type="InterPro" id="IPR001668">
    <property type="entry name" value="Mob_Pre"/>
</dbReference>
<evidence type="ECO:0000313" key="3">
    <source>
        <dbReference type="EMBL" id="SHJ84128.1"/>
    </source>
</evidence>
<dbReference type="Pfam" id="PF01076">
    <property type="entry name" value="Mob_Pre"/>
    <property type="match status" value="1"/>
</dbReference>
<evidence type="ECO:0000313" key="4">
    <source>
        <dbReference type="Proteomes" id="UP000324252"/>
    </source>
</evidence>
<dbReference type="CDD" id="cd17242">
    <property type="entry name" value="MobM_relaxase"/>
    <property type="match status" value="1"/>
</dbReference>
<name>A0A1H0G299_9RHOB</name>
<feature type="region of interest" description="Disordered" evidence="2">
    <location>
        <begin position="429"/>
        <end position="451"/>
    </location>
</feature>
<accession>A0A1H0G299</accession>
<organism evidence="3 4">
    <name type="scientific">Lutimaribacter pacificus</name>
    <dbReference type="NCBI Taxonomy" id="391948"/>
    <lineage>
        <taxon>Bacteria</taxon>
        <taxon>Pseudomonadati</taxon>
        <taxon>Pseudomonadota</taxon>
        <taxon>Alphaproteobacteria</taxon>
        <taxon>Rhodobacterales</taxon>
        <taxon>Roseobacteraceae</taxon>
        <taxon>Lutimaribacter</taxon>
    </lineage>
</organism>